<feature type="transmembrane region" description="Helical" evidence="5">
    <location>
        <begin position="114"/>
        <end position="133"/>
    </location>
</feature>
<dbReference type="InterPro" id="IPR011701">
    <property type="entry name" value="MFS"/>
</dbReference>
<evidence type="ECO:0000313" key="7">
    <source>
        <dbReference type="EMBL" id="EQB49950.1"/>
    </source>
</evidence>
<proteinExistence type="predicted"/>
<protein>
    <submittedName>
        <fullName evidence="7">Major facilitator superfamily transporter</fullName>
    </submittedName>
</protein>
<feature type="transmembrane region" description="Helical" evidence="5">
    <location>
        <begin position="358"/>
        <end position="379"/>
    </location>
</feature>
<dbReference type="CDD" id="cd17323">
    <property type="entry name" value="MFS_Tpo1_MDR_like"/>
    <property type="match status" value="1"/>
</dbReference>
<dbReference type="InterPro" id="IPR036259">
    <property type="entry name" value="MFS_trans_sf"/>
</dbReference>
<feature type="transmembrane region" description="Helical" evidence="5">
    <location>
        <begin position="319"/>
        <end position="338"/>
    </location>
</feature>
<evidence type="ECO:0000313" key="8">
    <source>
        <dbReference type="Proteomes" id="UP000015530"/>
    </source>
</evidence>
<feature type="domain" description="Major facilitator superfamily (MFS) profile" evidence="6">
    <location>
        <begin position="49"/>
        <end position="491"/>
    </location>
</feature>
<dbReference type="HOGENOM" id="CLU_411601_0_0_1"/>
<name>T0LP48_COLGC</name>
<dbReference type="SUPFAM" id="SSF103473">
    <property type="entry name" value="MFS general substrate transporter"/>
    <property type="match status" value="1"/>
</dbReference>
<evidence type="ECO:0000256" key="5">
    <source>
        <dbReference type="SAM" id="Phobius"/>
    </source>
</evidence>
<dbReference type="GO" id="GO:0022857">
    <property type="term" value="F:transmembrane transporter activity"/>
    <property type="evidence" value="ECO:0007669"/>
    <property type="project" value="InterPro"/>
</dbReference>
<keyword evidence="3 5" id="KW-1133">Transmembrane helix</keyword>
<feature type="transmembrane region" description="Helical" evidence="5">
    <location>
        <begin position="47"/>
        <end position="72"/>
    </location>
</feature>
<dbReference type="OrthoDB" id="5296287at2759"/>
<dbReference type="Pfam" id="PF07690">
    <property type="entry name" value="MFS_1"/>
    <property type="match status" value="1"/>
</dbReference>
<dbReference type="PANTHER" id="PTHR23502:SF157">
    <property type="entry name" value="MAJOR FACILITATOR SUPERFAMILY (MFS) PROFILE DOMAIN-CONTAINING PROTEIN-RELATED"/>
    <property type="match status" value="1"/>
</dbReference>
<dbReference type="eggNOG" id="KOG0255">
    <property type="taxonomic scope" value="Eukaryota"/>
</dbReference>
<dbReference type="AlphaFoldDB" id="T0LP48"/>
<feature type="transmembrane region" description="Helical" evidence="5">
    <location>
        <begin position="204"/>
        <end position="224"/>
    </location>
</feature>
<keyword evidence="2 5" id="KW-0812">Transmembrane</keyword>
<comment type="subcellular location">
    <subcellularLocation>
        <location evidence="1">Membrane</location>
        <topology evidence="1">Multi-pass membrane protein</topology>
    </subcellularLocation>
</comment>
<accession>T0LP48</accession>
<reference evidence="8" key="1">
    <citation type="journal article" date="2013" name="Mol. Plant Microbe Interact.">
        <title>Global aspects of pacC regulation of pathogenicity genes in Colletotrichum gloeosporioides as revealed by transcriptome analysis.</title>
        <authorList>
            <person name="Alkan N."/>
            <person name="Meng X."/>
            <person name="Friedlander G."/>
            <person name="Reuveni E."/>
            <person name="Sukno S."/>
            <person name="Sherman A."/>
            <person name="Thon M."/>
            <person name="Fluhr R."/>
            <person name="Prusky D."/>
        </authorList>
    </citation>
    <scope>NUCLEOTIDE SEQUENCE [LARGE SCALE GENOMIC DNA]</scope>
    <source>
        <strain evidence="8">Cg-14</strain>
    </source>
</reference>
<feature type="transmembrane region" description="Helical" evidence="5">
    <location>
        <begin position="391"/>
        <end position="413"/>
    </location>
</feature>
<evidence type="ECO:0000259" key="6">
    <source>
        <dbReference type="PROSITE" id="PS50850"/>
    </source>
</evidence>
<dbReference type="GO" id="GO:0016020">
    <property type="term" value="C:membrane"/>
    <property type="evidence" value="ECO:0007669"/>
    <property type="project" value="UniProtKB-SubCell"/>
</dbReference>
<dbReference type="Proteomes" id="UP000015530">
    <property type="component" value="Unassembled WGS sequence"/>
</dbReference>
<dbReference type="EMBL" id="AMYD01002186">
    <property type="protein sequence ID" value="EQB49950.1"/>
    <property type="molecule type" value="Genomic_DNA"/>
</dbReference>
<organism evidence="7 8">
    <name type="scientific">Colletotrichum gloeosporioides (strain Cg-14)</name>
    <name type="common">Anthracnose fungus</name>
    <name type="synonym">Glomerella cingulata</name>
    <dbReference type="NCBI Taxonomy" id="1237896"/>
    <lineage>
        <taxon>Eukaryota</taxon>
        <taxon>Fungi</taxon>
        <taxon>Dikarya</taxon>
        <taxon>Ascomycota</taxon>
        <taxon>Pezizomycotina</taxon>
        <taxon>Sordariomycetes</taxon>
        <taxon>Hypocreomycetidae</taxon>
        <taxon>Glomerellales</taxon>
        <taxon>Glomerellaceae</taxon>
        <taxon>Colletotrichum</taxon>
        <taxon>Colletotrichum gloeosporioides species complex</taxon>
    </lineage>
</organism>
<evidence type="ECO:0000256" key="4">
    <source>
        <dbReference type="ARBA" id="ARBA00023136"/>
    </source>
</evidence>
<gene>
    <name evidence="7" type="ORF">CGLO_10659</name>
</gene>
<dbReference type="PANTHER" id="PTHR23502">
    <property type="entry name" value="MAJOR FACILITATOR SUPERFAMILY"/>
    <property type="match status" value="1"/>
</dbReference>
<feature type="transmembrane region" description="Helical" evidence="5">
    <location>
        <begin position="434"/>
        <end position="459"/>
    </location>
</feature>
<dbReference type="Gene3D" id="1.20.1250.20">
    <property type="entry name" value="MFS general substrate transporter like domains"/>
    <property type="match status" value="1"/>
</dbReference>
<evidence type="ECO:0000256" key="1">
    <source>
        <dbReference type="ARBA" id="ARBA00004141"/>
    </source>
</evidence>
<sequence>MFREKVREKRAEEVNIELRDDQGNVVVDWDGEDDKSKPINWPALDKFINVGLVSILTFIASVASAMCAPGVPDMMAEFHSDNQILSSFIVSIFILGYAVGPIMFAPLSEVYGRAVLYHISNVTFTLFSILSAVSPNLAALIIFRFLSGASGAAPLAIGGGTIADLIRPERRGVVVSVYFVGPMLGPAVGPVAAGYITQGLGWRWIFWLTAIPSGAFTVISFFGLRETYPPRLLQKKAAALQKQHPELNLVVPGQMTAAPVSTLLLNALIRPLKMFFLSPIVLLLSTILALAYGYTYILLTTFTNVFTSEYGFTTGTVGLVYLGLGVGFSIGAISNGIFNDRMANLRTKKNNGNRMPEYRLPLMARSILLTPVGLFFYGWTAQYHLHWLLPIIGSAILGVGLILVMMPLHTYLIDAFTNMANRNDIPSPMMPRSIALPLCVKVLLFLIGSATFVLVSLILATDPSAQVEDVTVGHTKGLGLVTGLMADKRPCGRDSSTAKSRGCKFESYTATWQPPNCFDAALDAEFRSVKPWTFFTDRNATTQLSWTDVEAGTSAQAWTTWEFHLYSCAFIWKKEVKIVHGLVSGTIDYHQCLDHALMQDYARPKEHVSIPYWPRFTSCRPPSDISVHQFDLRPGAKKGSDQEGKLADVHEHSHLHGSNKEFDHRGW</sequence>
<dbReference type="PROSITE" id="PS50850">
    <property type="entry name" value="MFS"/>
    <property type="match status" value="1"/>
</dbReference>
<feature type="transmembrane region" description="Helical" evidence="5">
    <location>
        <begin position="84"/>
        <end position="107"/>
    </location>
</feature>
<evidence type="ECO:0000256" key="3">
    <source>
        <dbReference type="ARBA" id="ARBA00022989"/>
    </source>
</evidence>
<feature type="transmembrane region" description="Helical" evidence="5">
    <location>
        <begin position="275"/>
        <end position="299"/>
    </location>
</feature>
<dbReference type="InterPro" id="IPR020846">
    <property type="entry name" value="MFS_dom"/>
</dbReference>
<feature type="transmembrane region" description="Helical" evidence="5">
    <location>
        <begin position="175"/>
        <end position="198"/>
    </location>
</feature>
<evidence type="ECO:0000256" key="2">
    <source>
        <dbReference type="ARBA" id="ARBA00022692"/>
    </source>
</evidence>
<keyword evidence="4 5" id="KW-0472">Membrane</keyword>
<comment type="caution">
    <text evidence="7">The sequence shown here is derived from an EMBL/GenBank/DDBJ whole genome shotgun (WGS) entry which is preliminary data.</text>
</comment>
<feature type="transmembrane region" description="Helical" evidence="5">
    <location>
        <begin position="139"/>
        <end position="163"/>
    </location>
</feature>